<dbReference type="EMBL" id="JARAOO010000004">
    <property type="protein sequence ID" value="KAJ7971058.1"/>
    <property type="molecule type" value="Genomic_DNA"/>
</dbReference>
<comment type="caution">
    <text evidence="1">The sequence shown here is derived from an EMBL/GenBank/DDBJ whole genome shotgun (WGS) entry which is preliminary data.</text>
</comment>
<keyword evidence="2" id="KW-1185">Reference proteome</keyword>
<proteinExistence type="predicted"/>
<name>A0AAD7PXM4_QUISA</name>
<organism evidence="1 2">
    <name type="scientific">Quillaja saponaria</name>
    <name type="common">Soap bark tree</name>
    <dbReference type="NCBI Taxonomy" id="32244"/>
    <lineage>
        <taxon>Eukaryota</taxon>
        <taxon>Viridiplantae</taxon>
        <taxon>Streptophyta</taxon>
        <taxon>Embryophyta</taxon>
        <taxon>Tracheophyta</taxon>
        <taxon>Spermatophyta</taxon>
        <taxon>Magnoliopsida</taxon>
        <taxon>eudicotyledons</taxon>
        <taxon>Gunneridae</taxon>
        <taxon>Pentapetalae</taxon>
        <taxon>rosids</taxon>
        <taxon>fabids</taxon>
        <taxon>Fabales</taxon>
        <taxon>Quillajaceae</taxon>
        <taxon>Quillaja</taxon>
    </lineage>
</organism>
<dbReference type="KEGG" id="qsa:O6P43_009145"/>
<reference evidence="1" key="1">
    <citation type="journal article" date="2023" name="Science">
        <title>Elucidation of the pathway for biosynthesis of saponin adjuvants from the soapbark tree.</title>
        <authorList>
            <person name="Reed J."/>
            <person name="Orme A."/>
            <person name="El-Demerdash A."/>
            <person name="Owen C."/>
            <person name="Martin L.B.B."/>
            <person name="Misra R.C."/>
            <person name="Kikuchi S."/>
            <person name="Rejzek M."/>
            <person name="Martin A.C."/>
            <person name="Harkess A."/>
            <person name="Leebens-Mack J."/>
            <person name="Louveau T."/>
            <person name="Stephenson M.J."/>
            <person name="Osbourn A."/>
        </authorList>
    </citation>
    <scope>NUCLEOTIDE SEQUENCE</scope>
    <source>
        <strain evidence="1">S10</strain>
    </source>
</reference>
<evidence type="ECO:0000313" key="2">
    <source>
        <dbReference type="Proteomes" id="UP001163823"/>
    </source>
</evidence>
<protein>
    <submittedName>
        <fullName evidence="1">Uncharacterized protein</fullName>
    </submittedName>
</protein>
<sequence>MLRARGHQLSCKSSLCYCHSFVVPFVRSSEIIHITFLGGPTCDHLYCIAEGVKTVVSQVYKISVKRSQKEFSIVFFSSSCLLCLSS</sequence>
<gene>
    <name evidence="1" type="ORF">O6P43_009145</name>
</gene>
<evidence type="ECO:0000313" key="1">
    <source>
        <dbReference type="EMBL" id="KAJ7971058.1"/>
    </source>
</evidence>
<dbReference type="AlphaFoldDB" id="A0AAD7PXM4"/>
<accession>A0AAD7PXM4</accession>
<dbReference type="Proteomes" id="UP001163823">
    <property type="component" value="Chromosome 4"/>
</dbReference>